<feature type="region of interest" description="Disordered" evidence="1">
    <location>
        <begin position="17"/>
        <end position="100"/>
    </location>
</feature>
<evidence type="ECO:0000256" key="2">
    <source>
        <dbReference type="SAM" id="SignalP"/>
    </source>
</evidence>
<evidence type="ECO:0000313" key="3">
    <source>
        <dbReference type="EMBL" id="BBO20752.1"/>
    </source>
</evidence>
<accession>A0A809RMJ7</accession>
<protein>
    <submittedName>
        <fullName evidence="3">Uncharacterized protein</fullName>
    </submittedName>
</protein>
<proteinExistence type="predicted"/>
<dbReference type="Proteomes" id="UP000662914">
    <property type="component" value="Chromosome"/>
</dbReference>
<feature type="compositionally biased region" description="Basic and acidic residues" evidence="1">
    <location>
        <begin position="29"/>
        <end position="100"/>
    </location>
</feature>
<name>A0A809RMJ7_9PROT</name>
<feature type="signal peptide" evidence="2">
    <location>
        <begin position="1"/>
        <end position="22"/>
    </location>
</feature>
<sequence length="100" mass="11900">MKLQLVVAGWLIALGASSPALAQTAGADRPSRPERSQQQREEFHPQREFRREQEFQRRRLERAEGGEGRPGRMTPEERQQLRRDIREHGRDVYHDRPRRF</sequence>
<dbReference type="AlphaFoldDB" id="A0A809RMJ7"/>
<keyword evidence="2" id="KW-0732">Signal</keyword>
<dbReference type="KEGG" id="ddz:DSYM_14510"/>
<dbReference type="EMBL" id="AP021857">
    <property type="protein sequence ID" value="BBO20752.1"/>
    <property type="molecule type" value="Genomic_DNA"/>
</dbReference>
<evidence type="ECO:0000313" key="4">
    <source>
        <dbReference type="Proteomes" id="UP000662914"/>
    </source>
</evidence>
<organism evidence="3 4">
    <name type="scientific">Candidatus Desulfobacillus denitrificans</name>
    <dbReference type="NCBI Taxonomy" id="2608985"/>
    <lineage>
        <taxon>Bacteria</taxon>
        <taxon>Pseudomonadati</taxon>
        <taxon>Pseudomonadota</taxon>
        <taxon>Betaproteobacteria</taxon>
        <taxon>Candidatus Desulfobacillus</taxon>
    </lineage>
</organism>
<feature type="chain" id="PRO_5035184947" evidence="2">
    <location>
        <begin position="23"/>
        <end position="100"/>
    </location>
</feature>
<evidence type="ECO:0000256" key="1">
    <source>
        <dbReference type="SAM" id="MobiDB-lite"/>
    </source>
</evidence>
<reference evidence="3" key="1">
    <citation type="journal article" name="DNA Res.">
        <title>The physiological potential of anammox bacteria as revealed by their core genome structure.</title>
        <authorList>
            <person name="Okubo T."/>
            <person name="Toyoda A."/>
            <person name="Fukuhara K."/>
            <person name="Uchiyama I."/>
            <person name="Harigaya Y."/>
            <person name="Kuroiwa M."/>
            <person name="Suzuki T."/>
            <person name="Murakami Y."/>
            <person name="Suwa Y."/>
            <person name="Takami H."/>
        </authorList>
    </citation>
    <scope>NUCLEOTIDE SEQUENCE</scope>
    <source>
        <strain evidence="3">317325-3</strain>
    </source>
</reference>
<gene>
    <name evidence="3" type="ORF">DSYM_14510</name>
</gene>